<dbReference type="InterPro" id="IPR005135">
    <property type="entry name" value="Endo/exonuclease/phosphatase"/>
</dbReference>
<dbReference type="EMBL" id="JAJJMA010254202">
    <property type="protein sequence ID" value="MCL7044105.1"/>
    <property type="molecule type" value="Genomic_DNA"/>
</dbReference>
<comment type="caution">
    <text evidence="3">The sequence shown here is derived from an EMBL/GenBank/DDBJ whole genome shotgun (WGS) entry which is preliminary data.</text>
</comment>
<keyword evidence="4" id="KW-1185">Reference proteome</keyword>
<proteinExistence type="predicted"/>
<dbReference type="Gene3D" id="3.60.10.10">
    <property type="entry name" value="Endonuclease/exonuclease/phosphatase"/>
    <property type="match status" value="1"/>
</dbReference>
<dbReference type="SUPFAM" id="SSF56219">
    <property type="entry name" value="DNase I-like"/>
    <property type="match status" value="1"/>
</dbReference>
<protein>
    <recommendedName>
        <fullName evidence="2">Endonuclease/exonuclease/phosphatase domain-containing protein</fullName>
    </recommendedName>
</protein>
<dbReference type="InterPro" id="IPR050410">
    <property type="entry name" value="CCR4/nocturin_mRNA_transcr"/>
</dbReference>
<evidence type="ECO:0000313" key="3">
    <source>
        <dbReference type="EMBL" id="MCL7044105.1"/>
    </source>
</evidence>
<feature type="domain" description="Endonuclease/exonuclease/phosphatase" evidence="2">
    <location>
        <begin position="140"/>
        <end position="480"/>
    </location>
</feature>
<evidence type="ECO:0000256" key="1">
    <source>
        <dbReference type="SAM" id="MobiDB-lite"/>
    </source>
</evidence>
<dbReference type="AlphaFoldDB" id="A0AA41VMM3"/>
<feature type="region of interest" description="Disordered" evidence="1">
    <location>
        <begin position="84"/>
        <end position="112"/>
    </location>
</feature>
<dbReference type="PANTHER" id="PTHR12121:SF74">
    <property type="entry name" value="CARBON CATABOLITE REPRESSOR PROTEIN 4 HOMOLOG 5"/>
    <property type="match status" value="1"/>
</dbReference>
<sequence length="496" mass="56855">MGKRKSRCSEEAVEVIQTPAIKDVVVATERQEVEEQELFTSTSIRKRHKKRKKYSSTSEEAVEAIKTPSIKDVVLVTEREEEEEEDEEKVFTSTSIRKQHKKKTRKTEFKEDARSRSSDRQWVFSSHDSSHLKDKVIIVSYNILGVANAANHPDLYRNVSPKFLDWNLRKKLIRNELNEYTPSIICFQEVDRFSDLNHVMKLDGFEGVYKARTGDAQDGCAIFWKKELFTIMQQDDIEFRMFDMRENVAQFCVLKMNTSNSNDDEHTHLSQTKPTRYLLVGNIHGLFNPSRGDIKLGQIRLYIEKASTLSQEWGSIPVVLAGDFNSMPQSAIYQFLASSELDIQLHDRRNMAGQIDNSLRWKTARSHWTYGNSWQMPISTPLRFSWSEQELEIAAGSGKATCLQHSLKLSSAYVGVPGTSSTRDKHGEPLATSYHSKFKGTVDYIWHTEDLVPVGILETLPDNILRQTRGLPSEKWGSDHLAVVCELAFKDNDHET</sequence>
<dbReference type="Proteomes" id="UP001177140">
    <property type="component" value="Unassembled WGS sequence"/>
</dbReference>
<accession>A0AA41VMM3</accession>
<dbReference type="Pfam" id="PF03372">
    <property type="entry name" value="Exo_endo_phos"/>
    <property type="match status" value="1"/>
</dbReference>
<dbReference type="InterPro" id="IPR036691">
    <property type="entry name" value="Endo/exonu/phosph_ase_sf"/>
</dbReference>
<evidence type="ECO:0000313" key="4">
    <source>
        <dbReference type="Proteomes" id="UP001177140"/>
    </source>
</evidence>
<gene>
    <name evidence="3" type="ORF">MKW94_000157</name>
</gene>
<evidence type="ECO:0000259" key="2">
    <source>
        <dbReference type="Pfam" id="PF03372"/>
    </source>
</evidence>
<dbReference type="PANTHER" id="PTHR12121">
    <property type="entry name" value="CARBON CATABOLITE REPRESSOR PROTEIN 4"/>
    <property type="match status" value="1"/>
</dbReference>
<name>A0AA41VMM3_PAPNU</name>
<organism evidence="3 4">
    <name type="scientific">Papaver nudicaule</name>
    <name type="common">Iceland poppy</name>
    <dbReference type="NCBI Taxonomy" id="74823"/>
    <lineage>
        <taxon>Eukaryota</taxon>
        <taxon>Viridiplantae</taxon>
        <taxon>Streptophyta</taxon>
        <taxon>Embryophyta</taxon>
        <taxon>Tracheophyta</taxon>
        <taxon>Spermatophyta</taxon>
        <taxon>Magnoliopsida</taxon>
        <taxon>Ranunculales</taxon>
        <taxon>Papaveraceae</taxon>
        <taxon>Papaveroideae</taxon>
        <taxon>Papaver</taxon>
    </lineage>
</organism>
<dbReference type="GO" id="GO:0000175">
    <property type="term" value="F:3'-5'-RNA exonuclease activity"/>
    <property type="evidence" value="ECO:0007669"/>
    <property type="project" value="TreeGrafter"/>
</dbReference>
<reference evidence="3" key="1">
    <citation type="submission" date="2022-03" db="EMBL/GenBank/DDBJ databases">
        <title>A functionally conserved STORR gene fusion in Papaver species that diverged 16.8 million years ago.</title>
        <authorList>
            <person name="Catania T."/>
        </authorList>
    </citation>
    <scope>NUCLEOTIDE SEQUENCE</scope>
    <source>
        <strain evidence="3">S-191538</strain>
    </source>
</reference>